<proteinExistence type="predicted"/>
<protein>
    <submittedName>
        <fullName evidence="1">Uncharacterized protein</fullName>
    </submittedName>
</protein>
<name>A0A2U3JXT9_9BACT</name>
<dbReference type="EMBL" id="OMOD01000006">
    <property type="protein sequence ID" value="SPF32110.1"/>
    <property type="molecule type" value="Genomic_DNA"/>
</dbReference>
<evidence type="ECO:0000313" key="2">
    <source>
        <dbReference type="Proteomes" id="UP000238701"/>
    </source>
</evidence>
<organism evidence="1 2">
    <name type="scientific">Candidatus Sulfotelmatobacter kueseliae</name>
    <dbReference type="NCBI Taxonomy" id="2042962"/>
    <lineage>
        <taxon>Bacteria</taxon>
        <taxon>Pseudomonadati</taxon>
        <taxon>Acidobacteriota</taxon>
        <taxon>Terriglobia</taxon>
        <taxon>Terriglobales</taxon>
        <taxon>Candidatus Korobacteraceae</taxon>
        <taxon>Candidatus Sulfotelmatobacter</taxon>
    </lineage>
</organism>
<sequence>MCRIADDNGVVGRYAAADYEVKVTDDGHILIVRKSRRNRCASADERGVQEAARERFAEINAKNAAFWNERHRSGKLVPEGVPDGN</sequence>
<evidence type="ECO:0000313" key="1">
    <source>
        <dbReference type="EMBL" id="SPF32110.1"/>
    </source>
</evidence>
<reference evidence="2" key="1">
    <citation type="submission" date="2018-02" db="EMBL/GenBank/DDBJ databases">
        <authorList>
            <person name="Hausmann B."/>
        </authorList>
    </citation>
    <scope>NUCLEOTIDE SEQUENCE [LARGE SCALE GENOMIC DNA]</scope>
    <source>
        <strain evidence="2">Peat soil MAG SbA1</strain>
    </source>
</reference>
<dbReference type="Proteomes" id="UP000238701">
    <property type="component" value="Unassembled WGS sequence"/>
</dbReference>
<dbReference type="AlphaFoldDB" id="A0A2U3JXT9"/>
<gene>
    <name evidence="1" type="ORF">SBA1_1030044</name>
</gene>
<accession>A0A2U3JXT9</accession>